<keyword evidence="6" id="KW-1185">Reference proteome</keyword>
<dbReference type="Proteomes" id="UP001589887">
    <property type="component" value="Unassembled WGS sequence"/>
</dbReference>
<organism evidence="5 6">
    <name type="scientific">Streptomyces noboritoensis</name>
    <dbReference type="NCBI Taxonomy" id="67337"/>
    <lineage>
        <taxon>Bacteria</taxon>
        <taxon>Bacillati</taxon>
        <taxon>Actinomycetota</taxon>
        <taxon>Actinomycetes</taxon>
        <taxon>Kitasatosporales</taxon>
        <taxon>Streptomycetaceae</taxon>
        <taxon>Streptomyces</taxon>
    </lineage>
</organism>
<evidence type="ECO:0000256" key="4">
    <source>
        <dbReference type="SAM" id="Phobius"/>
    </source>
</evidence>
<proteinExistence type="predicted"/>
<protein>
    <submittedName>
        <fullName evidence="5">Anti-sigma factor family protein</fullName>
    </submittedName>
</protein>
<keyword evidence="4" id="KW-0472">Membrane</keyword>
<dbReference type="Gene3D" id="1.10.10.1320">
    <property type="entry name" value="Anti-sigma factor, zinc-finger domain"/>
    <property type="match status" value="1"/>
</dbReference>
<evidence type="ECO:0000313" key="6">
    <source>
        <dbReference type="Proteomes" id="UP001589887"/>
    </source>
</evidence>
<name>A0ABV6TNE4_9ACTN</name>
<comment type="caution">
    <text evidence="5">The sequence shown here is derived from an EMBL/GenBank/DDBJ whole genome shotgun (WGS) entry which is preliminary data.</text>
</comment>
<evidence type="ECO:0000256" key="3">
    <source>
        <dbReference type="SAM" id="MobiDB-lite"/>
    </source>
</evidence>
<evidence type="ECO:0000256" key="2">
    <source>
        <dbReference type="ARBA" id="ARBA00023163"/>
    </source>
</evidence>
<keyword evidence="4" id="KW-1133">Transmembrane helix</keyword>
<keyword evidence="1" id="KW-0805">Transcription regulation</keyword>
<gene>
    <name evidence="5" type="ORF">ACFH04_26790</name>
</gene>
<dbReference type="EMBL" id="JBHMQV010000009">
    <property type="protein sequence ID" value="MFC0847284.1"/>
    <property type="molecule type" value="Genomic_DNA"/>
</dbReference>
<feature type="transmembrane region" description="Helical" evidence="4">
    <location>
        <begin position="160"/>
        <end position="178"/>
    </location>
</feature>
<evidence type="ECO:0000313" key="5">
    <source>
        <dbReference type="EMBL" id="MFC0847284.1"/>
    </source>
</evidence>
<feature type="region of interest" description="Disordered" evidence="3">
    <location>
        <begin position="111"/>
        <end position="157"/>
    </location>
</feature>
<feature type="region of interest" description="Disordered" evidence="3">
    <location>
        <begin position="185"/>
        <end position="207"/>
    </location>
</feature>
<dbReference type="RefSeq" id="WP_394322191.1">
    <property type="nucleotide sequence ID" value="NZ_JBHMQV010000009.1"/>
</dbReference>
<reference evidence="5 6" key="1">
    <citation type="submission" date="2024-09" db="EMBL/GenBank/DDBJ databases">
        <authorList>
            <person name="Sun Q."/>
            <person name="Mori K."/>
        </authorList>
    </citation>
    <scope>NUCLEOTIDE SEQUENCE [LARGE SCALE GENOMIC DNA]</scope>
    <source>
        <strain evidence="5 6">JCM 4557</strain>
    </source>
</reference>
<keyword evidence="2" id="KW-0804">Transcription</keyword>
<keyword evidence="4" id="KW-0812">Transmembrane</keyword>
<feature type="compositionally biased region" description="Low complexity" evidence="3">
    <location>
        <begin position="127"/>
        <end position="151"/>
    </location>
</feature>
<feature type="region of interest" description="Disordered" evidence="3">
    <location>
        <begin position="219"/>
        <end position="252"/>
    </location>
</feature>
<evidence type="ECO:0000256" key="1">
    <source>
        <dbReference type="ARBA" id="ARBA00023015"/>
    </source>
</evidence>
<sequence length="326" mass="33271">MTSTADMTQHPDVSEISDLHEGLLPPSRTADVRRHLDGCDLCADVHASLTEIRELLGTLPGPPRMPADVAGRIDAALAAEALLDATAPPQTATPVGATAVSVTTEASLGTESADAAAHVSRETSLGSTPADAPAADRPAGRPRAATGPGRSRTPRRRRTAVLGAVFGAAAIGVSVFLVQTLQTSDDTNAGKSDVTSRQQPGAVFSDSSLAGQVKSLLSSRPMLESSGTSPSGKGPDVGITSNSPNSPKLAAGVDVPPCVQAGTGRDSETPLAAETGEYQGTRAYLVVLPHPTDRSQVQAYVVDAACESAAPHGKGKLLLTHAYPVR</sequence>
<accession>A0ABV6TNE4</accession>
<feature type="region of interest" description="Disordered" evidence="3">
    <location>
        <begin position="1"/>
        <end position="24"/>
    </location>
</feature>
<dbReference type="InterPro" id="IPR041916">
    <property type="entry name" value="Anti_sigma_zinc_sf"/>
</dbReference>